<evidence type="ECO:0000313" key="5">
    <source>
        <dbReference type="Proteomes" id="UP000198802"/>
    </source>
</evidence>
<dbReference type="GO" id="GO:0071281">
    <property type="term" value="P:cellular response to iron ion"/>
    <property type="evidence" value="ECO:0007669"/>
    <property type="project" value="TreeGrafter"/>
</dbReference>
<reference evidence="5" key="1">
    <citation type="submission" date="2015-11" db="EMBL/GenBank/DDBJ databases">
        <authorList>
            <person name="Varghese N."/>
        </authorList>
    </citation>
    <scope>NUCLEOTIDE SEQUENCE [LARGE SCALE GENOMIC DNA]</scope>
    <source>
        <strain evidence="5">DSM 45899</strain>
    </source>
</reference>
<evidence type="ECO:0000313" key="4">
    <source>
        <dbReference type="EMBL" id="CUU56817.1"/>
    </source>
</evidence>
<feature type="chain" id="PRO_5038967828" evidence="2">
    <location>
        <begin position="21"/>
        <end position="399"/>
    </location>
</feature>
<keyword evidence="2" id="KW-0732">Signal</keyword>
<protein>
    <submittedName>
        <fullName evidence="4">Iron complex transport system substrate-binding protein</fullName>
    </submittedName>
</protein>
<dbReference type="Gene3D" id="3.40.50.1980">
    <property type="entry name" value="Nitrogenase molybdenum iron protein domain"/>
    <property type="match status" value="2"/>
</dbReference>
<accession>A0A0S4QMH8</accession>
<dbReference type="RefSeq" id="WP_091277618.1">
    <property type="nucleotide sequence ID" value="NZ_FAOZ01000009.1"/>
</dbReference>
<sequence>MRARLVALSATLLLIPALLAGCGGDDPSPAAAGAGTDTRGCVSSFDENTDYFPVHSTLEYAKNFTITYEKAYQVVTVKEPYPDGKPESYVLYRCGTPKPELTGDLADAPRVETPITSLYSGSTTHLPLLADLGRLDVLTGVATGTYVINKEVRGLVDAGKVVEYATNGQIDTERVVTGAPDVLMTDGYDVPEFQKLRDAGVPVVANAEWLEGDPLGRAEWVKFMAAFTGDEDKATKAFDKIEADYDAIAAKVPDEKAVPVLVGSMYQGTWYMPSGGSYVAKLLADAGASYPWADSTDAGSLELDFETVFTKAGSAKIWLADGEWKSLGDITGEDARYGQLTAVRDGQVWDNNLVTNADGGNDYRERGVARPDLVLGDLAAILHPDAFPNHTFAFYQQLK</sequence>
<evidence type="ECO:0000259" key="3">
    <source>
        <dbReference type="PROSITE" id="PS50983"/>
    </source>
</evidence>
<feature type="signal peptide" evidence="2">
    <location>
        <begin position="1"/>
        <end position="20"/>
    </location>
</feature>
<dbReference type="Pfam" id="PF01497">
    <property type="entry name" value="Peripla_BP_2"/>
    <property type="match status" value="1"/>
</dbReference>
<dbReference type="PROSITE" id="PS51257">
    <property type="entry name" value="PROKAR_LIPOPROTEIN"/>
    <property type="match status" value="1"/>
</dbReference>
<name>A0A0S4QMH8_9ACTN</name>
<dbReference type="Proteomes" id="UP000198802">
    <property type="component" value="Unassembled WGS sequence"/>
</dbReference>
<dbReference type="CDD" id="cd01141">
    <property type="entry name" value="TroA_d"/>
    <property type="match status" value="1"/>
</dbReference>
<dbReference type="EMBL" id="FAOZ01000009">
    <property type="protein sequence ID" value="CUU56817.1"/>
    <property type="molecule type" value="Genomic_DNA"/>
</dbReference>
<evidence type="ECO:0000256" key="1">
    <source>
        <dbReference type="ARBA" id="ARBA00008814"/>
    </source>
</evidence>
<evidence type="ECO:0000256" key="2">
    <source>
        <dbReference type="SAM" id="SignalP"/>
    </source>
</evidence>
<dbReference type="PROSITE" id="PS50983">
    <property type="entry name" value="FE_B12_PBP"/>
    <property type="match status" value="1"/>
</dbReference>
<keyword evidence="5" id="KW-1185">Reference proteome</keyword>
<feature type="domain" description="Fe/B12 periplasmic-binding" evidence="3">
    <location>
        <begin position="117"/>
        <end position="386"/>
    </location>
</feature>
<dbReference type="InterPro" id="IPR050902">
    <property type="entry name" value="ABC_Transporter_SBP"/>
</dbReference>
<dbReference type="PANTHER" id="PTHR30535:SF34">
    <property type="entry name" value="MOLYBDATE-BINDING PROTEIN MOLA"/>
    <property type="match status" value="1"/>
</dbReference>
<dbReference type="AlphaFoldDB" id="A0A0S4QMH8"/>
<gene>
    <name evidence="4" type="ORF">Ga0074812_10936</name>
</gene>
<dbReference type="InterPro" id="IPR002491">
    <property type="entry name" value="ABC_transptr_periplasmic_BD"/>
</dbReference>
<organism evidence="4 5">
    <name type="scientific">Parafrankia irregularis</name>
    <dbReference type="NCBI Taxonomy" id="795642"/>
    <lineage>
        <taxon>Bacteria</taxon>
        <taxon>Bacillati</taxon>
        <taxon>Actinomycetota</taxon>
        <taxon>Actinomycetes</taxon>
        <taxon>Frankiales</taxon>
        <taxon>Frankiaceae</taxon>
        <taxon>Parafrankia</taxon>
    </lineage>
</organism>
<comment type="similarity">
    <text evidence="1">Belongs to the bacterial solute-binding protein 8 family.</text>
</comment>
<dbReference type="SUPFAM" id="SSF53807">
    <property type="entry name" value="Helical backbone' metal receptor"/>
    <property type="match status" value="1"/>
</dbReference>
<dbReference type="PANTHER" id="PTHR30535">
    <property type="entry name" value="VITAMIN B12-BINDING PROTEIN"/>
    <property type="match status" value="1"/>
</dbReference>
<proteinExistence type="inferred from homology"/>